<reference evidence="1 2" key="1">
    <citation type="submission" date="2015-09" db="EMBL/GenBank/DDBJ databases">
        <title>Trachymyrmex cornetzi WGS genome.</title>
        <authorList>
            <person name="Nygaard S."/>
            <person name="Hu H."/>
            <person name="Boomsma J."/>
            <person name="Zhang G."/>
        </authorList>
    </citation>
    <scope>NUCLEOTIDE SEQUENCE [LARGE SCALE GENOMIC DNA]</scope>
    <source>
        <strain evidence="1">Tcor2-1</strain>
        <tissue evidence="1">Whole body</tissue>
    </source>
</reference>
<dbReference type="EMBL" id="KQ980889">
    <property type="protein sequence ID" value="KYN11791.1"/>
    <property type="molecule type" value="Genomic_DNA"/>
</dbReference>
<evidence type="ECO:0000313" key="1">
    <source>
        <dbReference type="EMBL" id="KYN11791.1"/>
    </source>
</evidence>
<accession>A0A151IVT7</accession>
<dbReference type="InterPro" id="IPR012337">
    <property type="entry name" value="RNaseH-like_sf"/>
</dbReference>
<gene>
    <name evidence="1" type="ORF">ALC57_16046</name>
</gene>
<name>A0A151IVT7_9HYME</name>
<protein>
    <recommendedName>
        <fullName evidence="3">HAT C-terminal dimerisation domain-containing protein</fullName>
    </recommendedName>
</protein>
<dbReference type="SUPFAM" id="SSF53098">
    <property type="entry name" value="Ribonuclease H-like"/>
    <property type="match status" value="1"/>
</dbReference>
<organism evidence="1 2">
    <name type="scientific">Trachymyrmex cornetzi</name>
    <dbReference type="NCBI Taxonomy" id="471704"/>
    <lineage>
        <taxon>Eukaryota</taxon>
        <taxon>Metazoa</taxon>
        <taxon>Ecdysozoa</taxon>
        <taxon>Arthropoda</taxon>
        <taxon>Hexapoda</taxon>
        <taxon>Insecta</taxon>
        <taxon>Pterygota</taxon>
        <taxon>Neoptera</taxon>
        <taxon>Endopterygota</taxon>
        <taxon>Hymenoptera</taxon>
        <taxon>Apocrita</taxon>
        <taxon>Aculeata</taxon>
        <taxon>Formicoidea</taxon>
        <taxon>Formicidae</taxon>
        <taxon>Myrmicinae</taxon>
        <taxon>Trachymyrmex</taxon>
    </lineage>
</organism>
<keyword evidence="2" id="KW-1185">Reference proteome</keyword>
<proteinExistence type="predicted"/>
<evidence type="ECO:0008006" key="3">
    <source>
        <dbReference type="Google" id="ProtNLM"/>
    </source>
</evidence>
<dbReference type="AlphaFoldDB" id="A0A151IVT7"/>
<dbReference type="Proteomes" id="UP000078492">
    <property type="component" value="Unassembled WGS sequence"/>
</dbReference>
<evidence type="ECO:0000313" key="2">
    <source>
        <dbReference type="Proteomes" id="UP000078492"/>
    </source>
</evidence>
<sequence length="273" mass="31761">MSFVVSIEKELVNLEFVKKVRYLLDQFSNKELQKNLIMQGGVVVKLEGNSIYHNRDLFSTCMKNLQAMTQMMGNRQYKLKKKIVNILIDESFEEELNRSLDLLKSVCNIAEKCEKLKFTIADIVKDWLILASTENVHYNLFQLRIDAILTPIALVANILHPTYQGRRFANDHDRMKKVMECLINELDEEGMNDFAKYKNSTGIFSSRRLRDYSDGHTFWQAVAPVHPKLSSFAIKILQLPAAVPKLKFYSNNVNDLTPKRFEKLTDLFYHLNM</sequence>